<dbReference type="Proteomes" id="UP001519460">
    <property type="component" value="Unassembled WGS sequence"/>
</dbReference>
<name>A0ABD0LT10_9CAEN</name>
<gene>
    <name evidence="1" type="ORF">BaRGS_00005995</name>
</gene>
<proteinExistence type="predicted"/>
<dbReference type="EMBL" id="JACVVK020000024">
    <property type="protein sequence ID" value="KAK7502745.1"/>
    <property type="molecule type" value="Genomic_DNA"/>
</dbReference>
<organism evidence="1 2">
    <name type="scientific">Batillaria attramentaria</name>
    <dbReference type="NCBI Taxonomy" id="370345"/>
    <lineage>
        <taxon>Eukaryota</taxon>
        <taxon>Metazoa</taxon>
        <taxon>Spiralia</taxon>
        <taxon>Lophotrochozoa</taxon>
        <taxon>Mollusca</taxon>
        <taxon>Gastropoda</taxon>
        <taxon>Caenogastropoda</taxon>
        <taxon>Sorbeoconcha</taxon>
        <taxon>Cerithioidea</taxon>
        <taxon>Batillariidae</taxon>
        <taxon>Batillaria</taxon>
    </lineage>
</organism>
<comment type="caution">
    <text evidence="1">The sequence shown here is derived from an EMBL/GenBank/DDBJ whole genome shotgun (WGS) entry which is preliminary data.</text>
</comment>
<evidence type="ECO:0000313" key="2">
    <source>
        <dbReference type="Proteomes" id="UP001519460"/>
    </source>
</evidence>
<protein>
    <submittedName>
        <fullName evidence="1">Uncharacterized protein</fullName>
    </submittedName>
</protein>
<accession>A0ABD0LT10</accession>
<keyword evidence="2" id="KW-1185">Reference proteome</keyword>
<dbReference type="AlphaFoldDB" id="A0ABD0LT10"/>
<reference evidence="1 2" key="1">
    <citation type="journal article" date="2023" name="Sci. Data">
        <title>Genome assembly of the Korean intertidal mud-creeper Batillaria attramentaria.</title>
        <authorList>
            <person name="Patra A.K."/>
            <person name="Ho P.T."/>
            <person name="Jun S."/>
            <person name="Lee S.J."/>
            <person name="Kim Y."/>
            <person name="Won Y.J."/>
        </authorList>
    </citation>
    <scope>NUCLEOTIDE SEQUENCE [LARGE SCALE GENOMIC DNA]</scope>
    <source>
        <strain evidence="1">Wonlab-2016</strain>
    </source>
</reference>
<feature type="non-terminal residue" evidence="1">
    <location>
        <position position="203"/>
    </location>
</feature>
<evidence type="ECO:0000313" key="1">
    <source>
        <dbReference type="EMBL" id="KAK7502745.1"/>
    </source>
</evidence>
<sequence>MRMSKVRARRCARLRLFMRDDDAWTRRARAPSARYSTQVPGTEFRSPVKRVQVRQSFVWVSYGRLFAMRDVHEAIPNVTKSGNQNSNQSNLAEADLNFQLLFFPRPTQCRRAEEHLQVKGVNTCSNPPVTLANRNSTSAFTYSLRNTSYYHSPRAIRRDVRMSLLESYRPSSECWITDHGLLGLLTRHMKGSYSAAPAGVWGQ</sequence>